<dbReference type="Gene3D" id="3.40.50.300">
    <property type="entry name" value="P-loop containing nucleotide triphosphate hydrolases"/>
    <property type="match status" value="1"/>
</dbReference>
<dbReference type="GO" id="GO:0140359">
    <property type="term" value="F:ABC-type transporter activity"/>
    <property type="evidence" value="ECO:0007669"/>
    <property type="project" value="InterPro"/>
</dbReference>
<dbReference type="SUPFAM" id="SSF52540">
    <property type="entry name" value="P-loop containing nucleoside triphosphate hydrolases"/>
    <property type="match status" value="1"/>
</dbReference>
<evidence type="ECO:0000313" key="9">
    <source>
        <dbReference type="Proteomes" id="UP000025227"/>
    </source>
</evidence>
<keyword evidence="2" id="KW-0813">Transport</keyword>
<dbReference type="GO" id="GO:0006635">
    <property type="term" value="P:fatty acid beta-oxidation"/>
    <property type="evidence" value="ECO:0007669"/>
    <property type="project" value="TreeGrafter"/>
</dbReference>
<dbReference type="InterPro" id="IPR050835">
    <property type="entry name" value="ABC_transporter_sub-D"/>
</dbReference>
<dbReference type="PROSITE" id="PS50893">
    <property type="entry name" value="ABC_TRANSPORTER_2"/>
    <property type="match status" value="1"/>
</dbReference>
<keyword evidence="4 7" id="KW-1133">Transmembrane helix</keyword>
<comment type="similarity">
    <text evidence="1">Belongs to the ABC transporter superfamily. ABCD family. Peroxisomal fatty acyl CoA transporter (TC 3.A.1.203) subfamily.</text>
</comment>
<accession>A0A7I4Y7M9</accession>
<dbReference type="WBParaSite" id="HCON_00063000-00001">
    <property type="protein sequence ID" value="HCON_00063000-00001"/>
    <property type="gene ID" value="HCON_00063000"/>
</dbReference>
<dbReference type="OrthoDB" id="422637at2759"/>
<evidence type="ECO:0000256" key="5">
    <source>
        <dbReference type="ARBA" id="ARBA00023136"/>
    </source>
</evidence>
<dbReference type="InterPro" id="IPR027417">
    <property type="entry name" value="P-loop_NTPase"/>
</dbReference>
<evidence type="ECO:0000256" key="3">
    <source>
        <dbReference type="ARBA" id="ARBA00022692"/>
    </source>
</evidence>
<dbReference type="Pfam" id="PF06472">
    <property type="entry name" value="ABC_membrane_2"/>
    <property type="match status" value="1"/>
</dbReference>
<dbReference type="GO" id="GO:0005524">
    <property type="term" value="F:ATP binding"/>
    <property type="evidence" value="ECO:0007669"/>
    <property type="project" value="InterPro"/>
</dbReference>
<protein>
    <submittedName>
        <fullName evidence="10">ABC transporter domain-containing protein</fullName>
    </submittedName>
</protein>
<feature type="transmembrane region" description="Helical" evidence="7">
    <location>
        <begin position="180"/>
        <end position="202"/>
    </location>
</feature>
<feature type="domain" description="ABC transporter" evidence="8">
    <location>
        <begin position="379"/>
        <end position="612"/>
    </location>
</feature>
<dbReference type="SUPFAM" id="SSF90123">
    <property type="entry name" value="ABC transporter transmembrane region"/>
    <property type="match status" value="1"/>
</dbReference>
<evidence type="ECO:0000256" key="2">
    <source>
        <dbReference type="ARBA" id="ARBA00022448"/>
    </source>
</evidence>
<dbReference type="InterPro" id="IPR003439">
    <property type="entry name" value="ABC_transporter-like_ATP-bd"/>
</dbReference>
<evidence type="ECO:0000256" key="6">
    <source>
        <dbReference type="SAM" id="MobiDB-lite"/>
    </source>
</evidence>
<feature type="region of interest" description="Disordered" evidence="6">
    <location>
        <begin position="599"/>
        <end position="618"/>
    </location>
</feature>
<dbReference type="GO" id="GO:0015910">
    <property type="term" value="P:long-chain fatty acid import into peroxisome"/>
    <property type="evidence" value="ECO:0007669"/>
    <property type="project" value="TreeGrafter"/>
</dbReference>
<keyword evidence="9" id="KW-1185">Reference proteome</keyword>
<sequence>MSKISRTEQTYRFGWQVFIRLLTLVPLLFARIRFTVLFTVLTLACAIGNEFVAQKTGTMTGQFYKELLRRDEGAFWNTLIVATGVYAAQCLLLGGVAFFSWCLYLCFRKNLVTSLHDLYFENNVYYTINSIEDQGIDNPDQRITQDVEKMCEVLAVKLAPSLLIAPFVIAYYTFKTWQTAGGFGVALIYLYFMVGAALNRVLISPLTKWAARVEKAEGDFRFKHVSVRNHAEESAFYQAADFEKHSSNEFFQLLWNAQRKLVLWQFPTQVLQYFFDYYGGVLSYAIQLFPIFIFGTYDNLDQASLSEKISNNAFYYIYLINSFTRLTDLALNIGELGGYVLRVSEIVRCSQREKGIINDAFATDVVDDGDGNGDLAFSIRNLSFTKPYDDDEELVSDLSIDIPLNNSLIVTGPSGAGKSSLIRVLAELWPSKSGSVLRYLPRTDYLYLPQRPYLPVGRLTLRQQICFPNILRAMFEDEKDEETARIKRILSELHLTALIEKCGGLDSEVDFEWQDTLSPGEQQRLSMARVILYRPKLAILDEATSSIDVGDEKDMYNLLQKEKISYISTGHRETLHNYHNLELQLGRNSSATTYKRRSNAAEQLEGTEHSELYRQDKT</sequence>
<keyword evidence="3 7" id="KW-0812">Transmembrane</keyword>
<dbReference type="AlphaFoldDB" id="A0A7I4Y7M9"/>
<dbReference type="InterPro" id="IPR011527">
    <property type="entry name" value="ABC1_TM_dom"/>
</dbReference>
<reference evidence="10" key="1">
    <citation type="submission" date="2020-12" db="UniProtKB">
        <authorList>
            <consortium name="WormBaseParasite"/>
        </authorList>
    </citation>
    <scope>IDENTIFICATION</scope>
    <source>
        <strain evidence="10">MHco3</strain>
    </source>
</reference>
<evidence type="ECO:0000313" key="10">
    <source>
        <dbReference type="WBParaSite" id="HCON_00063000-00001"/>
    </source>
</evidence>
<feature type="compositionally biased region" description="Basic and acidic residues" evidence="6">
    <location>
        <begin position="606"/>
        <end position="618"/>
    </location>
</feature>
<keyword evidence="5 7" id="KW-0472">Membrane</keyword>
<dbReference type="PROSITE" id="PS00211">
    <property type="entry name" value="ABC_TRANSPORTER_1"/>
    <property type="match status" value="1"/>
</dbReference>
<dbReference type="PANTHER" id="PTHR11384">
    <property type="entry name" value="ATP-BINDING CASSETTE, SUB-FAMILY D MEMBER"/>
    <property type="match status" value="1"/>
</dbReference>
<evidence type="ECO:0000256" key="4">
    <source>
        <dbReference type="ARBA" id="ARBA00022989"/>
    </source>
</evidence>
<feature type="transmembrane region" description="Helical" evidence="7">
    <location>
        <begin position="154"/>
        <end position="174"/>
    </location>
</feature>
<dbReference type="PANTHER" id="PTHR11384:SF65">
    <property type="entry name" value="ABC TRANSPORTER DOMAIN-CONTAINING PROTEIN"/>
    <property type="match status" value="1"/>
</dbReference>
<evidence type="ECO:0000256" key="7">
    <source>
        <dbReference type="SAM" id="Phobius"/>
    </source>
</evidence>
<dbReference type="GO" id="GO:0005324">
    <property type="term" value="F:long-chain fatty acid transmembrane transporter activity"/>
    <property type="evidence" value="ECO:0007669"/>
    <property type="project" value="TreeGrafter"/>
</dbReference>
<proteinExistence type="inferred from homology"/>
<dbReference type="Pfam" id="PF00005">
    <property type="entry name" value="ABC_tran"/>
    <property type="match status" value="1"/>
</dbReference>
<evidence type="ECO:0000256" key="1">
    <source>
        <dbReference type="ARBA" id="ARBA00008575"/>
    </source>
</evidence>
<dbReference type="CDD" id="cd03223">
    <property type="entry name" value="ABCD_peroxisomal_ALDP"/>
    <property type="match status" value="1"/>
</dbReference>
<dbReference type="Proteomes" id="UP000025227">
    <property type="component" value="Unplaced"/>
</dbReference>
<dbReference type="GO" id="GO:0005778">
    <property type="term" value="C:peroxisomal membrane"/>
    <property type="evidence" value="ECO:0007669"/>
    <property type="project" value="TreeGrafter"/>
</dbReference>
<feature type="transmembrane region" description="Helical" evidence="7">
    <location>
        <begin position="74"/>
        <end position="107"/>
    </location>
</feature>
<dbReference type="GO" id="GO:0007031">
    <property type="term" value="P:peroxisome organization"/>
    <property type="evidence" value="ECO:0007669"/>
    <property type="project" value="TreeGrafter"/>
</dbReference>
<evidence type="ECO:0000259" key="8">
    <source>
        <dbReference type="PROSITE" id="PS50893"/>
    </source>
</evidence>
<dbReference type="GO" id="GO:0016887">
    <property type="term" value="F:ATP hydrolysis activity"/>
    <property type="evidence" value="ECO:0007669"/>
    <property type="project" value="InterPro"/>
</dbReference>
<dbReference type="InterPro" id="IPR017871">
    <property type="entry name" value="ABC_transporter-like_CS"/>
</dbReference>
<dbReference type="InterPro" id="IPR036640">
    <property type="entry name" value="ABC1_TM_sf"/>
</dbReference>
<name>A0A7I4Y7M9_HAECO</name>
<dbReference type="GO" id="GO:0042760">
    <property type="term" value="P:very long-chain fatty acid catabolic process"/>
    <property type="evidence" value="ECO:0007669"/>
    <property type="project" value="TreeGrafter"/>
</dbReference>
<dbReference type="OMA" id="YFSFNHV"/>
<organism evidence="9 10">
    <name type="scientific">Haemonchus contortus</name>
    <name type="common">Barber pole worm</name>
    <dbReference type="NCBI Taxonomy" id="6289"/>
    <lineage>
        <taxon>Eukaryota</taxon>
        <taxon>Metazoa</taxon>
        <taxon>Ecdysozoa</taxon>
        <taxon>Nematoda</taxon>
        <taxon>Chromadorea</taxon>
        <taxon>Rhabditida</taxon>
        <taxon>Rhabditina</taxon>
        <taxon>Rhabditomorpha</taxon>
        <taxon>Strongyloidea</taxon>
        <taxon>Trichostrongylidae</taxon>
        <taxon>Haemonchus</taxon>
    </lineage>
</organism>